<dbReference type="EMBL" id="BSYO01000017">
    <property type="protein sequence ID" value="GMH16748.1"/>
    <property type="molecule type" value="Genomic_DNA"/>
</dbReference>
<accession>A0AAD3SSI1</accession>
<gene>
    <name evidence="1" type="ORF">Nepgr_018589</name>
</gene>
<evidence type="ECO:0000313" key="2">
    <source>
        <dbReference type="Proteomes" id="UP001279734"/>
    </source>
</evidence>
<protein>
    <submittedName>
        <fullName evidence="1">Uncharacterized protein</fullName>
    </submittedName>
</protein>
<name>A0AAD3SSI1_NEPGR</name>
<comment type="caution">
    <text evidence="1">The sequence shown here is derived from an EMBL/GenBank/DDBJ whole genome shotgun (WGS) entry which is preliminary data.</text>
</comment>
<keyword evidence="2" id="KW-1185">Reference proteome</keyword>
<evidence type="ECO:0000313" key="1">
    <source>
        <dbReference type="EMBL" id="GMH16748.1"/>
    </source>
</evidence>
<proteinExistence type="predicted"/>
<sequence>MHTGTLTAMPKDIQRIFIKDLCSGMLVQDPSKDGDIDAIFNRAKQLGAVERVIDSSLHSSSSSRSFIGTERFLSYFLESIRNS</sequence>
<dbReference type="Proteomes" id="UP001279734">
    <property type="component" value="Unassembled WGS sequence"/>
</dbReference>
<reference evidence="1" key="1">
    <citation type="submission" date="2023-05" db="EMBL/GenBank/DDBJ databases">
        <title>Nepenthes gracilis genome sequencing.</title>
        <authorList>
            <person name="Fukushima K."/>
        </authorList>
    </citation>
    <scope>NUCLEOTIDE SEQUENCE</scope>
    <source>
        <strain evidence="1">SING2019-196</strain>
    </source>
</reference>
<dbReference type="AlphaFoldDB" id="A0AAD3SSI1"/>
<organism evidence="1 2">
    <name type="scientific">Nepenthes gracilis</name>
    <name type="common">Slender pitcher plant</name>
    <dbReference type="NCBI Taxonomy" id="150966"/>
    <lineage>
        <taxon>Eukaryota</taxon>
        <taxon>Viridiplantae</taxon>
        <taxon>Streptophyta</taxon>
        <taxon>Embryophyta</taxon>
        <taxon>Tracheophyta</taxon>
        <taxon>Spermatophyta</taxon>
        <taxon>Magnoliopsida</taxon>
        <taxon>eudicotyledons</taxon>
        <taxon>Gunneridae</taxon>
        <taxon>Pentapetalae</taxon>
        <taxon>Caryophyllales</taxon>
        <taxon>Nepenthaceae</taxon>
        <taxon>Nepenthes</taxon>
    </lineage>
</organism>